<dbReference type="InterPro" id="IPR011701">
    <property type="entry name" value="MFS"/>
</dbReference>
<protein>
    <submittedName>
        <fullName evidence="9">MFS transporter</fullName>
    </submittedName>
</protein>
<reference evidence="9" key="1">
    <citation type="submission" date="2016-08" db="EMBL/GenBank/DDBJ databases">
        <title>Complete Genome Seqeunce of Paenibacillus sp. nov. IHBB 9852 from high altitute lake of Indian trans-Himalayas.</title>
        <authorList>
            <person name="Kiran S."/>
            <person name="Swarnkar M.K."/>
            <person name="Rana A."/>
            <person name="Tewari R."/>
            <person name="Gulati A."/>
        </authorList>
    </citation>
    <scope>NUCLEOTIDE SEQUENCE [LARGE SCALE GENOMIC DNA]</scope>
    <source>
        <strain evidence="9">IHBB 9852</strain>
    </source>
</reference>
<evidence type="ECO:0000256" key="3">
    <source>
        <dbReference type="ARBA" id="ARBA00022475"/>
    </source>
</evidence>
<gene>
    <name evidence="9" type="ORF">BBD41_02285</name>
</gene>
<keyword evidence="6 7" id="KW-0472">Membrane</keyword>
<dbReference type="InterPro" id="IPR020846">
    <property type="entry name" value="MFS_dom"/>
</dbReference>
<comment type="subcellular location">
    <subcellularLocation>
        <location evidence="1">Cell membrane</location>
        <topology evidence="1">Multi-pass membrane protein</topology>
    </subcellularLocation>
</comment>
<feature type="transmembrane region" description="Helical" evidence="7">
    <location>
        <begin position="76"/>
        <end position="93"/>
    </location>
</feature>
<dbReference type="EMBL" id="CP016809">
    <property type="protein sequence ID" value="ANY76396.1"/>
    <property type="molecule type" value="Genomic_DNA"/>
</dbReference>
<feature type="transmembrane region" description="Helical" evidence="7">
    <location>
        <begin position="390"/>
        <end position="411"/>
    </location>
</feature>
<evidence type="ECO:0000256" key="2">
    <source>
        <dbReference type="ARBA" id="ARBA00022448"/>
    </source>
</evidence>
<proteinExistence type="predicted"/>
<evidence type="ECO:0000256" key="1">
    <source>
        <dbReference type="ARBA" id="ARBA00004651"/>
    </source>
</evidence>
<dbReference type="AlphaFoldDB" id="A0A1B2E8U5"/>
<feature type="transmembrane region" description="Helical" evidence="7">
    <location>
        <begin position="270"/>
        <end position="289"/>
    </location>
</feature>
<keyword evidence="5 7" id="KW-1133">Transmembrane helix</keyword>
<sequence length="417" mass="46851">MFLMQIRLWNTNLKVRLFGEALFNMLVWMYFPFIAVYFGNALGNDIAGMLMTVPPLFSMAGSLIGGALADRVGRRPVMLMGAALQTLMFAVFAMSPSHWLDYAAFIAIGFGGAVYRPASTAMVADLVPAQDRRQVFATFTTANNIGAVLGPALGAVFFFYYRQELLWTCSIILLLYFIAIYFIVKESMPTGERSAERSSPVGEIWKEQWKGYGVIFRDKVFLVYILAGIFALVAIMQLDLYLAVYVTNYVPAQALFSWEEGELMLTSTEILGWLLGLNGLLFVLFILPVTKWLRHWKERDVFIMSSLLSGIGTFALGFSTNLWFLFIVTIVFTFGEIVRSPVMQSFISHYAPEHARGQYMGADNLQYTIGRFLAPVTVFLSAWIPPMGIFSLILLSALISVVLYVQLFRIYPASSKQ</sequence>
<dbReference type="InterPro" id="IPR050171">
    <property type="entry name" value="MFS_Transporters"/>
</dbReference>
<feature type="transmembrane region" description="Helical" evidence="7">
    <location>
        <begin position="46"/>
        <end position="69"/>
    </location>
</feature>
<dbReference type="Gene3D" id="1.20.1250.20">
    <property type="entry name" value="MFS general substrate transporter like domains"/>
    <property type="match status" value="1"/>
</dbReference>
<dbReference type="GO" id="GO:0005886">
    <property type="term" value="C:plasma membrane"/>
    <property type="evidence" value="ECO:0007669"/>
    <property type="project" value="UniProtKB-SubCell"/>
</dbReference>
<dbReference type="PANTHER" id="PTHR23517">
    <property type="entry name" value="RESISTANCE PROTEIN MDTM, PUTATIVE-RELATED-RELATED"/>
    <property type="match status" value="1"/>
</dbReference>
<dbReference type="PROSITE" id="PS00216">
    <property type="entry name" value="SUGAR_TRANSPORT_1"/>
    <property type="match status" value="1"/>
</dbReference>
<dbReference type="SUPFAM" id="SSF103473">
    <property type="entry name" value="MFS general substrate transporter"/>
    <property type="match status" value="1"/>
</dbReference>
<feature type="transmembrane region" description="Helical" evidence="7">
    <location>
        <begin position="99"/>
        <end position="115"/>
    </location>
</feature>
<dbReference type="Pfam" id="PF07690">
    <property type="entry name" value="MFS_1"/>
    <property type="match status" value="2"/>
</dbReference>
<feature type="transmembrane region" description="Helical" evidence="7">
    <location>
        <begin position="21"/>
        <end position="40"/>
    </location>
</feature>
<evidence type="ECO:0000256" key="6">
    <source>
        <dbReference type="ARBA" id="ARBA00023136"/>
    </source>
</evidence>
<evidence type="ECO:0000256" key="5">
    <source>
        <dbReference type="ARBA" id="ARBA00022989"/>
    </source>
</evidence>
<feature type="transmembrane region" description="Helical" evidence="7">
    <location>
        <begin position="165"/>
        <end position="184"/>
    </location>
</feature>
<keyword evidence="4 7" id="KW-0812">Transmembrane</keyword>
<keyword evidence="2" id="KW-0813">Transport</keyword>
<evidence type="ECO:0000259" key="8">
    <source>
        <dbReference type="PROSITE" id="PS50850"/>
    </source>
</evidence>
<feature type="domain" description="Major facilitator superfamily (MFS) profile" evidence="8">
    <location>
        <begin position="1"/>
        <end position="415"/>
    </location>
</feature>
<feature type="transmembrane region" description="Helical" evidence="7">
    <location>
        <begin position="220"/>
        <end position="250"/>
    </location>
</feature>
<dbReference type="PROSITE" id="PS50850">
    <property type="entry name" value="MFS"/>
    <property type="match status" value="1"/>
</dbReference>
<dbReference type="InterPro" id="IPR005829">
    <property type="entry name" value="Sugar_transporter_CS"/>
</dbReference>
<organism evidence="9">
    <name type="scientific">Paenibacillus ihbetae</name>
    <dbReference type="NCBI Taxonomy" id="1870820"/>
    <lineage>
        <taxon>Bacteria</taxon>
        <taxon>Bacillati</taxon>
        <taxon>Bacillota</taxon>
        <taxon>Bacilli</taxon>
        <taxon>Bacillales</taxon>
        <taxon>Paenibacillaceae</taxon>
        <taxon>Paenibacillus</taxon>
    </lineage>
</organism>
<dbReference type="PANTHER" id="PTHR23517:SF3">
    <property type="entry name" value="INTEGRAL MEMBRANE TRANSPORT PROTEIN"/>
    <property type="match status" value="1"/>
</dbReference>
<name>A0A1B2E8U5_9BACL</name>
<evidence type="ECO:0000256" key="4">
    <source>
        <dbReference type="ARBA" id="ARBA00022692"/>
    </source>
</evidence>
<keyword evidence="3" id="KW-1003">Cell membrane</keyword>
<dbReference type="InterPro" id="IPR036259">
    <property type="entry name" value="MFS_trans_sf"/>
</dbReference>
<evidence type="ECO:0000256" key="7">
    <source>
        <dbReference type="SAM" id="Phobius"/>
    </source>
</evidence>
<evidence type="ECO:0000313" key="9">
    <source>
        <dbReference type="EMBL" id="ANY76396.1"/>
    </source>
</evidence>
<dbReference type="KEGG" id="pib:BBD41_02285"/>
<dbReference type="GO" id="GO:0022857">
    <property type="term" value="F:transmembrane transporter activity"/>
    <property type="evidence" value="ECO:0007669"/>
    <property type="project" value="InterPro"/>
</dbReference>
<feature type="transmembrane region" description="Helical" evidence="7">
    <location>
        <begin position="135"/>
        <end position="159"/>
    </location>
</feature>
<accession>A0A1B2E8U5</accession>